<keyword evidence="2" id="KW-1185">Reference proteome</keyword>
<evidence type="ECO:0008006" key="3">
    <source>
        <dbReference type="Google" id="ProtNLM"/>
    </source>
</evidence>
<dbReference type="AlphaFoldDB" id="A0A975IVW0"/>
<organism evidence="1 2">
    <name type="scientific">Phenylobacterium montanum</name>
    <dbReference type="NCBI Taxonomy" id="2823693"/>
    <lineage>
        <taxon>Bacteria</taxon>
        <taxon>Pseudomonadati</taxon>
        <taxon>Pseudomonadota</taxon>
        <taxon>Alphaproteobacteria</taxon>
        <taxon>Caulobacterales</taxon>
        <taxon>Caulobacteraceae</taxon>
        <taxon>Phenylobacterium</taxon>
    </lineage>
</organism>
<dbReference type="SUPFAM" id="SSF47226">
    <property type="entry name" value="Histidine-containing phosphotransfer domain, HPT domain"/>
    <property type="match status" value="1"/>
</dbReference>
<dbReference type="InterPro" id="IPR036641">
    <property type="entry name" value="HPT_dom_sf"/>
</dbReference>
<dbReference type="Gene3D" id="1.20.120.160">
    <property type="entry name" value="HPT domain"/>
    <property type="match status" value="1"/>
</dbReference>
<accession>A0A975IVW0</accession>
<dbReference type="RefSeq" id="WP_211939242.1">
    <property type="nucleotide sequence ID" value="NZ_CP073078.1"/>
</dbReference>
<protein>
    <recommendedName>
        <fullName evidence="3">Chemotaxis protein CheE</fullName>
    </recommendedName>
</protein>
<proteinExistence type="predicted"/>
<sequence>MSKTKVKAAVAGAPATDRNSIKVKNRLRELMQQPGGRSVVEALRGADQRLGKIRDQCLDGLDRSLARMTTASQALGQPPSPDLIDEIYASANEIIMVAGLFGFEALDEPAHGLCELIDRFRDGLPWSTEAIQVHVAALQLMRGLDKADEAEVRRVSLALREVWVHFGLISPPAS</sequence>
<evidence type="ECO:0000313" key="2">
    <source>
        <dbReference type="Proteomes" id="UP000676409"/>
    </source>
</evidence>
<gene>
    <name evidence="1" type="ORF">KCG34_04725</name>
</gene>
<dbReference type="GO" id="GO:0000160">
    <property type="term" value="P:phosphorelay signal transduction system"/>
    <property type="evidence" value="ECO:0007669"/>
    <property type="project" value="InterPro"/>
</dbReference>
<dbReference type="EMBL" id="CP073078">
    <property type="protein sequence ID" value="QUD89190.1"/>
    <property type="molecule type" value="Genomic_DNA"/>
</dbReference>
<reference evidence="1" key="1">
    <citation type="submission" date="2021-04" db="EMBL/GenBank/DDBJ databases">
        <title>The complete genome sequence of Caulobacter sp. S6.</title>
        <authorList>
            <person name="Tang Y."/>
            <person name="Ouyang W."/>
            <person name="Liu Q."/>
            <person name="Huang B."/>
            <person name="Guo Z."/>
            <person name="Lei P."/>
        </authorList>
    </citation>
    <scope>NUCLEOTIDE SEQUENCE</scope>
    <source>
        <strain evidence="1">S6</strain>
    </source>
</reference>
<dbReference type="Proteomes" id="UP000676409">
    <property type="component" value="Chromosome"/>
</dbReference>
<dbReference type="KEGG" id="caul:KCG34_04725"/>
<name>A0A975IVW0_9CAUL</name>
<evidence type="ECO:0000313" key="1">
    <source>
        <dbReference type="EMBL" id="QUD89190.1"/>
    </source>
</evidence>